<accession>A0ABY7PRB9</accession>
<dbReference type="Proteomes" id="UP001211872">
    <property type="component" value="Chromosome"/>
</dbReference>
<name>A0ABY7PRB9_9BACT</name>
<dbReference type="RefSeq" id="WP_156108953.1">
    <property type="nucleotide sequence ID" value="NZ_CP115396.1"/>
</dbReference>
<protein>
    <recommendedName>
        <fullName evidence="3">GlyGly-CTERM sorting domain-containing protein</fullName>
    </recommendedName>
</protein>
<evidence type="ECO:0000313" key="1">
    <source>
        <dbReference type="EMBL" id="WBO85396.1"/>
    </source>
</evidence>
<dbReference type="PROSITE" id="PS51257">
    <property type="entry name" value="PROKAR_LIPOPROTEIN"/>
    <property type="match status" value="1"/>
</dbReference>
<evidence type="ECO:0000313" key="2">
    <source>
        <dbReference type="Proteomes" id="UP001211872"/>
    </source>
</evidence>
<sequence>MRLSAVSSASCASLACAGVVCVVRKNSKRAGLTLGLMMVKKSKKRNPT</sequence>
<reference evidence="1 2" key="1">
    <citation type="journal article" date="2011" name="Int. J. Syst. Evol. Microbiol.">
        <title>Hymenobacter yonginensis sp. nov., isolated from a mesotrophic artificial lake.</title>
        <authorList>
            <person name="Joung Y."/>
            <person name="Cho S.H."/>
            <person name="Kim H."/>
            <person name="Kim S.B."/>
            <person name="Joh K."/>
        </authorList>
    </citation>
    <scope>NUCLEOTIDE SEQUENCE [LARGE SCALE GENOMIC DNA]</scope>
    <source>
        <strain evidence="1 2">KCTC 22745</strain>
    </source>
</reference>
<dbReference type="EMBL" id="CP115396">
    <property type="protein sequence ID" value="WBO85396.1"/>
    <property type="molecule type" value="Genomic_DNA"/>
</dbReference>
<keyword evidence="2" id="KW-1185">Reference proteome</keyword>
<organism evidence="1 2">
    <name type="scientific">Hymenobacter yonginensis</name>
    <dbReference type="NCBI Taxonomy" id="748197"/>
    <lineage>
        <taxon>Bacteria</taxon>
        <taxon>Pseudomonadati</taxon>
        <taxon>Bacteroidota</taxon>
        <taxon>Cytophagia</taxon>
        <taxon>Cytophagales</taxon>
        <taxon>Hymenobacteraceae</taxon>
        <taxon>Hymenobacter</taxon>
    </lineage>
</organism>
<proteinExistence type="predicted"/>
<evidence type="ECO:0008006" key="3">
    <source>
        <dbReference type="Google" id="ProtNLM"/>
    </source>
</evidence>
<gene>
    <name evidence="1" type="ORF">O9Z63_03940</name>
</gene>